<dbReference type="KEGG" id="sla:SERLADRAFT_435283"/>
<gene>
    <name evidence="2" type="ORF">SERLADRAFT_435283</name>
</gene>
<feature type="compositionally biased region" description="Basic and acidic residues" evidence="1">
    <location>
        <begin position="737"/>
        <end position="753"/>
    </location>
</feature>
<dbReference type="HOGENOM" id="CLU_016661_0_0_1"/>
<evidence type="ECO:0000313" key="2">
    <source>
        <dbReference type="EMBL" id="EGO27503.1"/>
    </source>
</evidence>
<reference evidence="2" key="1">
    <citation type="submission" date="2011-04" db="EMBL/GenBank/DDBJ databases">
        <title>Evolution of plant cell wall degrading machinery underlies the functional diversity of forest fungi.</title>
        <authorList>
            <consortium name="US DOE Joint Genome Institute (JGI-PGF)"/>
            <person name="Eastwood D.C."/>
            <person name="Floudas D."/>
            <person name="Binder M."/>
            <person name="Majcherczyk A."/>
            <person name="Schneider P."/>
            <person name="Aerts A."/>
            <person name="Asiegbu F.O."/>
            <person name="Baker S.E."/>
            <person name="Barry K."/>
            <person name="Bendiksby M."/>
            <person name="Blumentritt M."/>
            <person name="Coutinho P.M."/>
            <person name="Cullen D."/>
            <person name="Cullen D."/>
            <person name="Gathman A."/>
            <person name="Goodell B."/>
            <person name="Henrissat B."/>
            <person name="Ihrmark K."/>
            <person name="Kauserud H."/>
            <person name="Kohler A."/>
            <person name="LaButti K."/>
            <person name="Lapidus A."/>
            <person name="Lavin J.L."/>
            <person name="Lee Y.-H."/>
            <person name="Lindquist E."/>
            <person name="Lilly W."/>
            <person name="Lucas S."/>
            <person name="Morin E."/>
            <person name="Murat C."/>
            <person name="Oguiza J.A."/>
            <person name="Park J."/>
            <person name="Pisabarro A.G."/>
            <person name="Riley R."/>
            <person name="Rosling A."/>
            <person name="Salamov A."/>
            <person name="Schmidt O."/>
            <person name="Schmutz J."/>
            <person name="Skrede I."/>
            <person name="Stenlid J."/>
            <person name="Wiebenga A."/>
            <person name="Xie X."/>
            <person name="Kues U."/>
            <person name="Hibbett D.S."/>
            <person name="Hoffmeister D."/>
            <person name="Hogberg N."/>
            <person name="Martin F."/>
            <person name="Grigoriev I.V."/>
            <person name="Watkinson S.C."/>
        </authorList>
    </citation>
    <scope>NUCLEOTIDE SEQUENCE</scope>
    <source>
        <strain evidence="2">S7.9</strain>
    </source>
</reference>
<accession>F8NN09</accession>
<feature type="region of interest" description="Disordered" evidence="1">
    <location>
        <begin position="1"/>
        <end position="110"/>
    </location>
</feature>
<name>F8NN09_SERL9</name>
<dbReference type="GeneID" id="18814524"/>
<dbReference type="AlphaFoldDB" id="F8NN09"/>
<feature type="compositionally biased region" description="Basic and acidic residues" evidence="1">
    <location>
        <begin position="595"/>
        <end position="604"/>
    </location>
</feature>
<evidence type="ECO:0000256" key="1">
    <source>
        <dbReference type="SAM" id="MobiDB-lite"/>
    </source>
</evidence>
<dbReference type="Proteomes" id="UP000008064">
    <property type="component" value="Unassembled WGS sequence"/>
</dbReference>
<feature type="compositionally biased region" description="Low complexity" evidence="1">
    <location>
        <begin position="66"/>
        <end position="75"/>
    </location>
</feature>
<feature type="compositionally biased region" description="Polar residues" evidence="1">
    <location>
        <begin position="794"/>
        <end position="804"/>
    </location>
</feature>
<proteinExistence type="predicted"/>
<feature type="compositionally biased region" description="Low complexity" evidence="1">
    <location>
        <begin position="546"/>
        <end position="559"/>
    </location>
</feature>
<dbReference type="RefSeq" id="XP_007315594.1">
    <property type="nucleotide sequence ID" value="XM_007315532.1"/>
</dbReference>
<feature type="compositionally biased region" description="Basic and acidic residues" evidence="1">
    <location>
        <begin position="442"/>
        <end position="487"/>
    </location>
</feature>
<feature type="compositionally biased region" description="Basic and acidic residues" evidence="1">
    <location>
        <begin position="26"/>
        <end position="36"/>
    </location>
</feature>
<sequence>MRRIASVFGSRRSDKQDAAPTTPSIEHSDLSRDSTIKKKPGVLNSLSRKALHPTMPQLLPSIPANSSSSSASSGSTALRTPEDEPLSRSLSKKNWKSWMGGKKPAGMNGLRNEWDPKLDWEPLPAANLFSAPQIDRSDTELGDTSSQSEESDRHVTTQSSLRTITPLIIAQARSNLRTLITNSFQLMPSSPPLLQRSDHFISPRSCNISRLLPVQETMESKMHKENLLHRLDRLTRSEELSILPLGLRSNIAPKKPISSDNDIDRFPPKNKLLTHSPGLNTWSSRRCYEDRVLVWTREEESGDVYCTRVTGSEFGVAAIEFSESLELLAGLVPEGHDEEFVPPISSASNSVPASGSIQVTRTPDAAKLTPSPARVIKSPTPLERQTPVDASVAAIAAPAKRGVRFAEDDKDDQIPLGYVLRIKKKREEKAKFLREERERRIHEEEKRRQEEDRQKREAERREWEKERKAWEREKKMIEEERQNRAYAEEVQAARARREASRAGQSFVPPSPARQPERSVVRQPSYSRPQYGRSSSQRQHVPELVLSSPNPSPNDGSPVSSRPPSITGALPATPVSQRGFSRPPSVYSAHTLSSSEDVRARDGRRVSKRNSMIGDFTKQPLSPHMQPNFLPYPSQWGSIPPVPVLPSMPFYAVDMPLLPPSPPFMMQQYGRPRSYNNSSQGQLSQSSPRQSTASLPRNNSVERMSNRSSPSSPHTSLPHHQRRSSDEAVTRTVTQKPSIDRRLGSQPDLRDKRSSTLLSSPGAYPASGLRQAYRPPPVSMPMHAVPTGAGARPTLTMQRRQSVIS</sequence>
<feature type="compositionally biased region" description="Low complexity" evidence="1">
    <location>
        <begin position="677"/>
        <end position="690"/>
    </location>
</feature>
<dbReference type="OrthoDB" id="3268641at2759"/>
<feature type="region of interest" description="Disordered" evidence="1">
    <location>
        <begin position="442"/>
        <end position="619"/>
    </location>
</feature>
<feature type="region of interest" description="Disordered" evidence="1">
    <location>
        <begin position="131"/>
        <end position="159"/>
    </location>
</feature>
<feature type="compositionally biased region" description="Polar residues" evidence="1">
    <location>
        <begin position="691"/>
        <end position="706"/>
    </location>
</feature>
<feature type="compositionally biased region" description="Polar residues" evidence="1">
    <location>
        <begin position="521"/>
        <end position="538"/>
    </location>
</feature>
<organism>
    <name type="scientific">Serpula lacrymans var. lacrymans (strain S7.9)</name>
    <name type="common">Dry rot fungus</name>
    <dbReference type="NCBI Taxonomy" id="578457"/>
    <lineage>
        <taxon>Eukaryota</taxon>
        <taxon>Fungi</taxon>
        <taxon>Dikarya</taxon>
        <taxon>Basidiomycota</taxon>
        <taxon>Agaricomycotina</taxon>
        <taxon>Agaricomycetes</taxon>
        <taxon>Agaricomycetidae</taxon>
        <taxon>Boletales</taxon>
        <taxon>Coniophorineae</taxon>
        <taxon>Serpulaceae</taxon>
        <taxon>Serpula</taxon>
    </lineage>
</organism>
<dbReference type="EMBL" id="GL945431">
    <property type="protein sequence ID" value="EGO27503.1"/>
    <property type="molecule type" value="Genomic_DNA"/>
</dbReference>
<protein>
    <submittedName>
        <fullName evidence="2">Uncharacterized protein</fullName>
    </submittedName>
</protein>
<feature type="region of interest" description="Disordered" evidence="1">
    <location>
        <begin position="663"/>
        <end position="804"/>
    </location>
</feature>